<gene>
    <name evidence="2" type="ORF">KsCSTR_06440</name>
    <name evidence="1" type="ORF">kustd1852</name>
</gene>
<reference evidence="1" key="1">
    <citation type="journal article" date="2006" name="Nature">
        <title>Deciphering the evolution and metabolism of an anammox bacterium from a community genome.</title>
        <authorList>
            <person name="Strous M."/>
            <person name="Pelletier E."/>
            <person name="Mangenot S."/>
            <person name="Rattei T."/>
            <person name="Lehner A."/>
            <person name="Taylor M.W."/>
            <person name="Horn M."/>
            <person name="Daims H."/>
            <person name="Bartol-Mavel D."/>
            <person name="Wincker P."/>
            <person name="Barbe V."/>
            <person name="Fonknechten N."/>
            <person name="Vallenet D."/>
            <person name="Segurens B."/>
            <person name="Schenowitz-Truong C."/>
            <person name="Medigue C."/>
            <person name="Collingro A."/>
            <person name="Snel B."/>
            <person name="Dutilh B.E."/>
            <person name="OpDenCamp H.J.M."/>
            <person name="vanDerDrift C."/>
            <person name="Cirpus I."/>
            <person name="vanDePas-Schoonen K.T."/>
            <person name="Harhangi H.R."/>
            <person name="vanNiftrik L."/>
            <person name="Schmid M."/>
            <person name="Keltjens J."/>
            <person name="vanDeVossenberg J."/>
            <person name="Kartal B."/>
            <person name="Meier H."/>
            <person name="Frishman D."/>
            <person name="Huynen M.A."/>
            <person name="Mewes H."/>
            <person name="Weissenbach J."/>
            <person name="Jetten M.S.M."/>
            <person name="Wagner M."/>
            <person name="LePaslier D."/>
        </authorList>
    </citation>
    <scope>NUCLEOTIDE SEQUENCE</scope>
</reference>
<proteinExistence type="predicted"/>
<reference evidence="2 3" key="3">
    <citation type="submission" date="2020-02" db="EMBL/GenBank/DDBJ databases">
        <title>Newly sequenced genome of strain CSTR1 showed variability in Candidatus Kuenenia stuttgartiensis genomes.</title>
        <authorList>
            <person name="Ding C."/>
            <person name="Adrian L."/>
        </authorList>
    </citation>
    <scope>NUCLEOTIDE SEQUENCE [LARGE SCALE GENOMIC DNA]</scope>
    <source>
        <strain evidence="2 3">CSTR1</strain>
    </source>
</reference>
<reference evidence="1" key="2">
    <citation type="submission" date="2006-01" db="EMBL/GenBank/DDBJ databases">
        <authorList>
            <person name="Genoscope"/>
        </authorList>
    </citation>
    <scope>NUCLEOTIDE SEQUENCE</scope>
</reference>
<organism evidence="1">
    <name type="scientific">Kuenenia stuttgartiensis</name>
    <dbReference type="NCBI Taxonomy" id="174633"/>
    <lineage>
        <taxon>Bacteria</taxon>
        <taxon>Pseudomonadati</taxon>
        <taxon>Planctomycetota</taxon>
        <taxon>Candidatus Brocadiia</taxon>
        <taxon>Candidatus Brocadiales</taxon>
        <taxon>Candidatus Brocadiaceae</taxon>
        <taxon>Candidatus Kuenenia</taxon>
    </lineage>
</organism>
<evidence type="ECO:0000313" key="1">
    <source>
        <dbReference type="EMBL" id="CAJ72597.1"/>
    </source>
</evidence>
<dbReference type="Proteomes" id="UP000501926">
    <property type="component" value="Chromosome"/>
</dbReference>
<accession>Q1PZT9</accession>
<dbReference type="EMBL" id="CT573072">
    <property type="protein sequence ID" value="CAJ72597.1"/>
    <property type="molecule type" value="Genomic_DNA"/>
</dbReference>
<sequence>MDSQTNRYILVFRKMNSRDEVFAPYPYMRISIRASVTGALAKIGYLITHVLQS</sequence>
<evidence type="ECO:0000313" key="2">
    <source>
        <dbReference type="EMBL" id="QII10023.1"/>
    </source>
</evidence>
<dbReference type="AlphaFoldDB" id="Q1PZT9"/>
<evidence type="ECO:0000313" key="3">
    <source>
        <dbReference type="Proteomes" id="UP000501926"/>
    </source>
</evidence>
<protein>
    <submittedName>
        <fullName evidence="1">Uncharacterized protein</fullName>
    </submittedName>
</protein>
<dbReference type="EMBL" id="CP049055">
    <property type="protein sequence ID" value="QII10023.1"/>
    <property type="molecule type" value="Genomic_DNA"/>
</dbReference>
<name>Q1PZT9_KUEST</name>